<dbReference type="RefSeq" id="WP_106257149.1">
    <property type="nucleotide sequence ID" value="NZ_CAWNSW010000089.1"/>
</dbReference>
<dbReference type="InterPro" id="IPR036388">
    <property type="entry name" value="WH-like_DNA-bd_sf"/>
</dbReference>
<feature type="domain" description="Transcription regulator PadR N-terminal" evidence="1">
    <location>
        <begin position="7"/>
        <end position="76"/>
    </location>
</feature>
<dbReference type="OrthoDB" id="2374094at2"/>
<gene>
    <name evidence="2" type="ORF">C7B82_15225</name>
</gene>
<evidence type="ECO:0000259" key="1">
    <source>
        <dbReference type="Pfam" id="PF03551"/>
    </source>
</evidence>
<dbReference type="PANTHER" id="PTHR33169:SF26">
    <property type="entry name" value="CONSERVED PROTEIN"/>
    <property type="match status" value="1"/>
</dbReference>
<evidence type="ECO:0000313" key="3">
    <source>
        <dbReference type="Proteomes" id="UP000239576"/>
    </source>
</evidence>
<protein>
    <submittedName>
        <fullName evidence="2">PadR family transcriptional regulator</fullName>
    </submittedName>
</protein>
<dbReference type="InterPro" id="IPR005149">
    <property type="entry name" value="Tscrpt_reg_PadR_N"/>
</dbReference>
<dbReference type="AlphaFoldDB" id="A0A2T1E4S1"/>
<keyword evidence="3" id="KW-1185">Reference proteome</keyword>
<dbReference type="Gene3D" id="1.10.10.10">
    <property type="entry name" value="Winged helix-like DNA-binding domain superfamily/Winged helix DNA-binding domain"/>
    <property type="match status" value="1"/>
</dbReference>
<reference evidence="2 3" key="2">
    <citation type="submission" date="2018-03" db="EMBL/GenBank/DDBJ databases">
        <title>The ancient ancestry and fast evolution of plastids.</title>
        <authorList>
            <person name="Moore K.R."/>
            <person name="Magnabosco C."/>
            <person name="Momper L."/>
            <person name="Gold D.A."/>
            <person name="Bosak T."/>
            <person name="Fournier G.P."/>
        </authorList>
    </citation>
    <scope>NUCLEOTIDE SEQUENCE [LARGE SCALE GENOMIC DNA]</scope>
    <source>
        <strain evidence="2 3">ULC18</strain>
    </source>
</reference>
<dbReference type="PANTHER" id="PTHR33169">
    <property type="entry name" value="PADR-FAMILY TRANSCRIPTIONAL REGULATOR"/>
    <property type="match status" value="1"/>
</dbReference>
<accession>A0A2T1E4S1</accession>
<dbReference type="EMBL" id="PVWK01000084">
    <property type="protein sequence ID" value="PSB27739.1"/>
    <property type="molecule type" value="Genomic_DNA"/>
</dbReference>
<organism evidence="2 3">
    <name type="scientific">Stenomitos frigidus ULC18</name>
    <dbReference type="NCBI Taxonomy" id="2107698"/>
    <lineage>
        <taxon>Bacteria</taxon>
        <taxon>Bacillati</taxon>
        <taxon>Cyanobacteriota</taxon>
        <taxon>Cyanophyceae</taxon>
        <taxon>Leptolyngbyales</taxon>
        <taxon>Leptolyngbyaceae</taxon>
        <taxon>Stenomitos</taxon>
    </lineage>
</organism>
<proteinExistence type="predicted"/>
<dbReference type="SUPFAM" id="SSF46785">
    <property type="entry name" value="Winged helix' DNA-binding domain"/>
    <property type="match status" value="1"/>
</dbReference>
<dbReference type="InterPro" id="IPR036390">
    <property type="entry name" value="WH_DNA-bd_sf"/>
</dbReference>
<comment type="caution">
    <text evidence="2">The sequence shown here is derived from an EMBL/GenBank/DDBJ whole genome shotgun (WGS) entry which is preliminary data.</text>
</comment>
<reference evidence="3" key="1">
    <citation type="submission" date="2018-02" db="EMBL/GenBank/DDBJ databases">
        <authorList>
            <person name="Moore K."/>
            <person name="Momper L."/>
        </authorList>
    </citation>
    <scope>NUCLEOTIDE SEQUENCE [LARGE SCALE GENOMIC DNA]</scope>
    <source>
        <strain evidence="3">ULC18</strain>
    </source>
</reference>
<dbReference type="Proteomes" id="UP000239576">
    <property type="component" value="Unassembled WGS sequence"/>
</dbReference>
<name>A0A2T1E4S1_9CYAN</name>
<evidence type="ECO:0000313" key="2">
    <source>
        <dbReference type="EMBL" id="PSB27739.1"/>
    </source>
</evidence>
<dbReference type="Pfam" id="PF03551">
    <property type="entry name" value="PadR"/>
    <property type="match status" value="1"/>
</dbReference>
<dbReference type="InterPro" id="IPR052509">
    <property type="entry name" value="Metal_resp_DNA-bind_regulator"/>
</dbReference>
<sequence>MLELAALGLLQHENLHGYRLKQQLELFMSSCVSVNYGTIYPLLKRLEERGAIAVLTDAEGEGGSQRKMYSITPEGKLLWRQKMLEYPHESWVNSRSRFLIKFLFFSYLEPAERIKLLQYRLMVCQLRLENREMRQPLSSDPHNTKLWAYCGTELQREIEWLQEQLLHEQTAQPSKDTLLLMASSSDLSSS</sequence>